<reference evidence="2" key="1">
    <citation type="journal article" date="2015" name="Proc. Natl. Acad. Sci. U.S.A.">
        <title>Genome sequencing of adzuki bean (Vigna angularis) provides insight into high starch and low fat accumulation and domestication.</title>
        <authorList>
            <person name="Yang K."/>
            <person name="Tian Z."/>
            <person name="Chen C."/>
            <person name="Luo L."/>
            <person name="Zhao B."/>
            <person name="Wang Z."/>
            <person name="Yu L."/>
            <person name="Li Y."/>
            <person name="Sun Y."/>
            <person name="Li W."/>
            <person name="Chen Y."/>
            <person name="Li Y."/>
            <person name="Zhang Y."/>
            <person name="Ai D."/>
            <person name="Zhao J."/>
            <person name="Shang C."/>
            <person name="Ma Y."/>
            <person name="Wu B."/>
            <person name="Wang M."/>
            <person name="Gao L."/>
            <person name="Sun D."/>
            <person name="Zhang P."/>
            <person name="Guo F."/>
            <person name="Wang W."/>
            <person name="Li Y."/>
            <person name="Wang J."/>
            <person name="Varshney R.K."/>
            <person name="Wang J."/>
            <person name="Ling H.Q."/>
            <person name="Wan P."/>
        </authorList>
    </citation>
    <scope>NUCLEOTIDE SEQUENCE</scope>
    <source>
        <strain evidence="2">cv. Jingnong 6</strain>
    </source>
</reference>
<dbReference type="EMBL" id="CM003381">
    <property type="protein sequence ID" value="KOM58568.1"/>
    <property type="molecule type" value="Genomic_DNA"/>
</dbReference>
<evidence type="ECO:0000313" key="1">
    <source>
        <dbReference type="EMBL" id="KOM58568.1"/>
    </source>
</evidence>
<dbReference type="Proteomes" id="UP000053144">
    <property type="component" value="Chromosome 11"/>
</dbReference>
<proteinExistence type="predicted"/>
<dbReference type="STRING" id="3914.A0A0L9VUG4"/>
<dbReference type="OMA" id="MLVGSDF"/>
<name>A0A0L9VUG4_PHAAN</name>
<gene>
    <name evidence="1" type="ORF">LR48_Vigan11g160200</name>
</gene>
<protein>
    <submittedName>
        <fullName evidence="1">Uncharacterized protein</fullName>
    </submittedName>
</protein>
<sequence length="97" mass="10055">MDTGVVASGEVVGGVFLVGDELFRVEELAIGTVSDFVDDSGLKIDKDSARDMLVGSDFAEGVVCNSEGGDTSSSKYASKSPNALLFFKPSIAILLCS</sequence>
<dbReference type="Gramene" id="KOM58568">
    <property type="protein sequence ID" value="KOM58568"/>
    <property type="gene ID" value="LR48_Vigan11g160200"/>
</dbReference>
<organism evidence="1 2">
    <name type="scientific">Phaseolus angularis</name>
    <name type="common">Azuki bean</name>
    <name type="synonym">Vigna angularis</name>
    <dbReference type="NCBI Taxonomy" id="3914"/>
    <lineage>
        <taxon>Eukaryota</taxon>
        <taxon>Viridiplantae</taxon>
        <taxon>Streptophyta</taxon>
        <taxon>Embryophyta</taxon>
        <taxon>Tracheophyta</taxon>
        <taxon>Spermatophyta</taxon>
        <taxon>Magnoliopsida</taxon>
        <taxon>eudicotyledons</taxon>
        <taxon>Gunneridae</taxon>
        <taxon>Pentapetalae</taxon>
        <taxon>rosids</taxon>
        <taxon>fabids</taxon>
        <taxon>Fabales</taxon>
        <taxon>Fabaceae</taxon>
        <taxon>Papilionoideae</taxon>
        <taxon>50 kb inversion clade</taxon>
        <taxon>NPAAA clade</taxon>
        <taxon>indigoferoid/millettioid clade</taxon>
        <taxon>Phaseoleae</taxon>
        <taxon>Vigna</taxon>
    </lineage>
</organism>
<accession>A0A0L9VUG4</accession>
<dbReference type="AlphaFoldDB" id="A0A0L9VUG4"/>
<evidence type="ECO:0000313" key="2">
    <source>
        <dbReference type="Proteomes" id="UP000053144"/>
    </source>
</evidence>